<gene>
    <name evidence="1" type="ORF">GCM10010170_090840</name>
</gene>
<dbReference type="EMBL" id="BAAARV010000092">
    <property type="protein sequence ID" value="GAA2382516.1"/>
    <property type="molecule type" value="Genomic_DNA"/>
</dbReference>
<comment type="caution">
    <text evidence="1">The sequence shown here is derived from an EMBL/GenBank/DDBJ whole genome shotgun (WGS) entry which is preliminary data.</text>
</comment>
<dbReference type="Proteomes" id="UP001501444">
    <property type="component" value="Unassembled WGS sequence"/>
</dbReference>
<accession>A0ABN3HKC5</accession>
<protein>
    <submittedName>
        <fullName evidence="1">Uncharacterized protein</fullName>
    </submittedName>
</protein>
<sequence length="69" mass="7323">MMPGFCLPSVSGFGPRSGLSLCAGSRTETDMAPLKEVVTGGGYAYVTVTYGGVGWPYEARVKSITRRFV</sequence>
<evidence type="ECO:0000313" key="2">
    <source>
        <dbReference type="Proteomes" id="UP001501444"/>
    </source>
</evidence>
<reference evidence="1 2" key="1">
    <citation type="journal article" date="2019" name="Int. J. Syst. Evol. Microbiol.">
        <title>The Global Catalogue of Microorganisms (GCM) 10K type strain sequencing project: providing services to taxonomists for standard genome sequencing and annotation.</title>
        <authorList>
            <consortium name="The Broad Institute Genomics Platform"/>
            <consortium name="The Broad Institute Genome Sequencing Center for Infectious Disease"/>
            <person name="Wu L."/>
            <person name="Ma J."/>
        </authorList>
    </citation>
    <scope>NUCLEOTIDE SEQUENCE [LARGE SCALE GENOMIC DNA]</scope>
    <source>
        <strain evidence="1 2">JCM 3272</strain>
    </source>
</reference>
<keyword evidence="2" id="KW-1185">Reference proteome</keyword>
<organism evidence="1 2">
    <name type="scientific">Dactylosporangium salmoneum</name>
    <dbReference type="NCBI Taxonomy" id="53361"/>
    <lineage>
        <taxon>Bacteria</taxon>
        <taxon>Bacillati</taxon>
        <taxon>Actinomycetota</taxon>
        <taxon>Actinomycetes</taxon>
        <taxon>Micromonosporales</taxon>
        <taxon>Micromonosporaceae</taxon>
        <taxon>Dactylosporangium</taxon>
    </lineage>
</organism>
<evidence type="ECO:0000313" key="1">
    <source>
        <dbReference type="EMBL" id="GAA2382516.1"/>
    </source>
</evidence>
<proteinExistence type="predicted"/>
<name>A0ABN3HKC5_9ACTN</name>